<reference evidence="3" key="1">
    <citation type="journal article" date="2019" name="Int. J. Syst. Evol. Microbiol.">
        <title>The Global Catalogue of Microorganisms (GCM) 10K type strain sequencing project: providing services to taxonomists for standard genome sequencing and annotation.</title>
        <authorList>
            <consortium name="The Broad Institute Genomics Platform"/>
            <consortium name="The Broad Institute Genome Sequencing Center for Infectious Disease"/>
            <person name="Wu L."/>
            <person name="Ma J."/>
        </authorList>
    </citation>
    <scope>NUCLEOTIDE SEQUENCE [LARGE SCALE GENOMIC DNA]</scope>
    <source>
        <strain evidence="3">KCTC 15012</strain>
    </source>
</reference>
<sequence length="443" mass="49482">MRLRGGYFDHLLPKTQLAEDDIPQDQPTDDRPFNPFRAPKTAKAHAVVADVLGQLQSYERRKGLRQRQRKPTDQQTFEDTVAAVVCDLMHRFITKPSGWVSVSLSNQDLGRASRYRASAMNKTLPEILKRLAEPEMAFVEMEIGHLGFFGPARRTVMKAGSRLLTRLHEHGIGLDDLTQSTAKEVIILKQAKGDYWDEGGLVEYDDTDQTRQYRDEVQTINAWLAQADIQFDPVDDLAVDNTDRLLRRYFSRGSFESGGRLFGGFWQPLSKWQRHKGLLIDGEEVTTLDYGQMAPRILYGMAGVPAPTTDAYLLPGLEAHRKGVKKVMNALLFADKPLTRFPADTKTLFPPRISFPQVVEALRQAHAPISQLFGTGIGHQVQFVESEILVDVLLALKAEGIIGLPVHDAVIVPTSSIPQVTRIMLEVFKAHTGVEGMVSEDGG</sequence>
<evidence type="ECO:0000256" key="1">
    <source>
        <dbReference type="SAM" id="MobiDB-lite"/>
    </source>
</evidence>
<protein>
    <recommendedName>
        <fullName evidence="4">DNA polymerase family A</fullName>
    </recommendedName>
</protein>
<gene>
    <name evidence="2" type="ORF">ACFSNB_17080</name>
</gene>
<feature type="region of interest" description="Disordered" evidence="1">
    <location>
        <begin position="15"/>
        <end position="37"/>
    </location>
</feature>
<organism evidence="2 3">
    <name type="scientific">Phaeospirillum tilakii</name>
    <dbReference type="NCBI Taxonomy" id="741673"/>
    <lineage>
        <taxon>Bacteria</taxon>
        <taxon>Pseudomonadati</taxon>
        <taxon>Pseudomonadota</taxon>
        <taxon>Alphaproteobacteria</taxon>
        <taxon>Rhodospirillales</taxon>
        <taxon>Rhodospirillaceae</taxon>
        <taxon>Phaeospirillum</taxon>
    </lineage>
</organism>
<keyword evidence="3" id="KW-1185">Reference proteome</keyword>
<evidence type="ECO:0000313" key="2">
    <source>
        <dbReference type="EMBL" id="MFD2235518.1"/>
    </source>
</evidence>
<evidence type="ECO:0008006" key="4">
    <source>
        <dbReference type="Google" id="ProtNLM"/>
    </source>
</evidence>
<comment type="caution">
    <text evidence="2">The sequence shown here is derived from an EMBL/GenBank/DDBJ whole genome shotgun (WGS) entry which is preliminary data.</text>
</comment>
<dbReference type="Proteomes" id="UP001597296">
    <property type="component" value="Unassembled WGS sequence"/>
</dbReference>
<dbReference type="RefSeq" id="WP_377318775.1">
    <property type="nucleotide sequence ID" value="NZ_JBHUIY010000051.1"/>
</dbReference>
<evidence type="ECO:0000313" key="3">
    <source>
        <dbReference type="Proteomes" id="UP001597296"/>
    </source>
</evidence>
<proteinExistence type="predicted"/>
<dbReference type="EMBL" id="JBHUIY010000051">
    <property type="protein sequence ID" value="MFD2235518.1"/>
    <property type="molecule type" value="Genomic_DNA"/>
</dbReference>
<accession>A0ABW5CFE5</accession>
<name>A0ABW5CFE5_9PROT</name>